<name>A0ABT4IEW2_9EURY</name>
<dbReference type="Pfam" id="PF01501">
    <property type="entry name" value="Glyco_transf_8"/>
    <property type="match status" value="1"/>
</dbReference>
<evidence type="ECO:0000256" key="1">
    <source>
        <dbReference type="ARBA" id="ARBA00022676"/>
    </source>
</evidence>
<gene>
    <name evidence="4" type="ORF">O0S10_03360</name>
</gene>
<dbReference type="InterPro" id="IPR050748">
    <property type="entry name" value="Glycosyltrans_8_dom-fam"/>
</dbReference>
<comment type="caution">
    <text evidence="4">The sequence shown here is derived from an EMBL/GenBank/DDBJ whole genome shotgun (WGS) entry which is preliminary data.</text>
</comment>
<organism evidence="4 5">
    <name type="scientific">Methanocorpusculum petauri</name>
    <dbReference type="NCBI Taxonomy" id="3002863"/>
    <lineage>
        <taxon>Archaea</taxon>
        <taxon>Methanobacteriati</taxon>
        <taxon>Methanobacteriota</taxon>
        <taxon>Stenosarchaea group</taxon>
        <taxon>Methanomicrobia</taxon>
        <taxon>Methanomicrobiales</taxon>
        <taxon>Methanocorpusculaceae</taxon>
        <taxon>Methanocorpusculum</taxon>
    </lineage>
</organism>
<keyword evidence="3" id="KW-0479">Metal-binding</keyword>
<sequence>MPCDNVVGCRNSRACDCIHLAVSPWDLTDDYNQHCGVTIVSFLDNCHGAKAAVHLLYDEKLSLKNPEGSEINKKKYGELCEKFGAELFYHHVELPEWVYELKSVQKWTPGSLMRLYLPGLLPDVEKILYLDCDVVVNTDVRAIWNTSVLHAPLAAVPDSDIPRFSLKRVRLYHSLNIDPAKYFCSGVLLFNLDYLRRTISLSERSMDILRTYPELPFPDQDILNILFHQSYVHFPGHYNRYMYYPDVGTENGILHYAAGSKPWKSSHGEIDLPYWNYLLQTPWGDDPNTVLRSVLLLPNLAYIREQSFSTLFDQTGLPYTTLMKKIIPAIFSLTRKRIGDFRNSHL</sequence>
<keyword evidence="2" id="KW-0808">Transferase</keyword>
<evidence type="ECO:0000256" key="3">
    <source>
        <dbReference type="ARBA" id="ARBA00022723"/>
    </source>
</evidence>
<dbReference type="Proteomes" id="UP001141422">
    <property type="component" value="Unassembled WGS sequence"/>
</dbReference>
<dbReference type="EMBL" id="JAPTGB010000005">
    <property type="protein sequence ID" value="MCZ0860270.1"/>
    <property type="molecule type" value="Genomic_DNA"/>
</dbReference>
<accession>A0ABT4IEW2</accession>
<keyword evidence="5" id="KW-1185">Reference proteome</keyword>
<dbReference type="SUPFAM" id="SSF53448">
    <property type="entry name" value="Nucleotide-diphospho-sugar transferases"/>
    <property type="match status" value="1"/>
</dbReference>
<dbReference type="PANTHER" id="PTHR13778:SF47">
    <property type="entry name" value="LIPOPOLYSACCHARIDE 1,3-GALACTOSYLTRANSFERASE"/>
    <property type="match status" value="1"/>
</dbReference>
<dbReference type="InterPro" id="IPR002495">
    <property type="entry name" value="Glyco_trans_8"/>
</dbReference>
<dbReference type="InterPro" id="IPR029044">
    <property type="entry name" value="Nucleotide-diphossugar_trans"/>
</dbReference>
<evidence type="ECO:0000313" key="4">
    <source>
        <dbReference type="EMBL" id="MCZ0860270.1"/>
    </source>
</evidence>
<dbReference type="RefSeq" id="WP_268924490.1">
    <property type="nucleotide sequence ID" value="NZ_JAPTGB010000005.1"/>
</dbReference>
<proteinExistence type="predicted"/>
<keyword evidence="1" id="KW-0328">Glycosyltransferase</keyword>
<dbReference type="CDD" id="cd04194">
    <property type="entry name" value="GT8_A4GalT_like"/>
    <property type="match status" value="1"/>
</dbReference>
<evidence type="ECO:0000313" key="5">
    <source>
        <dbReference type="Proteomes" id="UP001141422"/>
    </source>
</evidence>
<evidence type="ECO:0000256" key="2">
    <source>
        <dbReference type="ARBA" id="ARBA00022679"/>
    </source>
</evidence>
<reference evidence="4" key="1">
    <citation type="submission" date="2022-12" db="EMBL/GenBank/DDBJ databases">
        <title>Isolation and characterisation of novel Methanocorpusculum spp. from native Australian herbivores indicates the genus is ancestrally host-associated.</title>
        <authorList>
            <person name="Volmer J.G."/>
            <person name="Soo R.M."/>
            <person name="Evans P.N."/>
            <person name="Hoedt E.C."/>
            <person name="Astorga Alsina A.L."/>
            <person name="Woodcroft B.J."/>
            <person name="Tyson G.W."/>
            <person name="Hugenholtz P."/>
            <person name="Morrison M."/>
        </authorList>
    </citation>
    <scope>NUCLEOTIDE SEQUENCE</scope>
    <source>
        <strain evidence="4">MG</strain>
    </source>
</reference>
<protein>
    <submittedName>
        <fullName evidence="4">Glycosyltransferase family 8 protein</fullName>
    </submittedName>
</protein>
<dbReference type="Gene3D" id="3.90.550.10">
    <property type="entry name" value="Spore Coat Polysaccharide Biosynthesis Protein SpsA, Chain A"/>
    <property type="match status" value="1"/>
</dbReference>
<dbReference type="PANTHER" id="PTHR13778">
    <property type="entry name" value="GLYCOSYLTRANSFERASE 8 DOMAIN-CONTAINING PROTEIN"/>
    <property type="match status" value="1"/>
</dbReference>